<comment type="cofactor">
    <cofactor evidence="1 6">
        <name>FAD</name>
        <dbReference type="ChEBI" id="CHEBI:57692"/>
    </cofactor>
</comment>
<keyword evidence="4 6" id="KW-0274">FAD</keyword>
<evidence type="ECO:0000256" key="2">
    <source>
        <dbReference type="ARBA" id="ARBA00009347"/>
    </source>
</evidence>
<evidence type="ECO:0008006" key="12">
    <source>
        <dbReference type="Google" id="ProtNLM"/>
    </source>
</evidence>
<dbReference type="InterPro" id="IPR009075">
    <property type="entry name" value="AcylCo_DH/oxidase_C"/>
</dbReference>
<dbReference type="EMBL" id="FOFT01000019">
    <property type="protein sequence ID" value="SES50253.1"/>
    <property type="molecule type" value="Genomic_DNA"/>
</dbReference>
<name>A0A1H9XX51_9PSEU</name>
<evidence type="ECO:0000256" key="3">
    <source>
        <dbReference type="ARBA" id="ARBA00022630"/>
    </source>
</evidence>
<feature type="domain" description="Acyl-CoA oxidase/dehydrogenase middle" evidence="8">
    <location>
        <begin position="121"/>
        <end position="209"/>
    </location>
</feature>
<evidence type="ECO:0000313" key="10">
    <source>
        <dbReference type="EMBL" id="SES50253.1"/>
    </source>
</evidence>
<dbReference type="GO" id="GO:0005737">
    <property type="term" value="C:cytoplasm"/>
    <property type="evidence" value="ECO:0007669"/>
    <property type="project" value="TreeGrafter"/>
</dbReference>
<organism evidence="10 11">
    <name type="scientific">Lentzea flaviverrucosa</name>
    <dbReference type="NCBI Taxonomy" id="200379"/>
    <lineage>
        <taxon>Bacteria</taxon>
        <taxon>Bacillati</taxon>
        <taxon>Actinomycetota</taxon>
        <taxon>Actinomycetes</taxon>
        <taxon>Pseudonocardiales</taxon>
        <taxon>Pseudonocardiaceae</taxon>
        <taxon>Lentzea</taxon>
    </lineage>
</organism>
<dbReference type="InterPro" id="IPR006091">
    <property type="entry name" value="Acyl-CoA_Oxase/DH_mid-dom"/>
</dbReference>
<evidence type="ECO:0000256" key="5">
    <source>
        <dbReference type="ARBA" id="ARBA00023002"/>
    </source>
</evidence>
<proteinExistence type="inferred from homology"/>
<dbReference type="Gene3D" id="2.40.110.10">
    <property type="entry name" value="Butyryl-CoA Dehydrogenase, subunit A, domain 2"/>
    <property type="match status" value="1"/>
</dbReference>
<dbReference type="Gene3D" id="1.20.140.10">
    <property type="entry name" value="Butyryl-CoA Dehydrogenase, subunit A, domain 3"/>
    <property type="match status" value="1"/>
</dbReference>
<dbReference type="InterPro" id="IPR009100">
    <property type="entry name" value="AcylCoA_DH/oxidase_NM_dom_sf"/>
</dbReference>
<dbReference type="RefSeq" id="WP_090072491.1">
    <property type="nucleotide sequence ID" value="NZ_FOFT01000019.1"/>
</dbReference>
<dbReference type="PANTHER" id="PTHR48083:SF1">
    <property type="entry name" value="DEHYDROGENASE, PUTATIVE (AFU_ORTHOLOGUE AFUA_7G06510)-RELATED"/>
    <property type="match status" value="1"/>
</dbReference>
<evidence type="ECO:0000313" key="11">
    <source>
        <dbReference type="Proteomes" id="UP000199028"/>
    </source>
</evidence>
<dbReference type="InterPro" id="IPR037069">
    <property type="entry name" value="AcylCoA_DH/ox_N_sf"/>
</dbReference>
<evidence type="ECO:0000259" key="9">
    <source>
        <dbReference type="Pfam" id="PF02771"/>
    </source>
</evidence>
<dbReference type="CDD" id="cd00567">
    <property type="entry name" value="ACAD"/>
    <property type="match status" value="1"/>
</dbReference>
<dbReference type="SUPFAM" id="SSF47203">
    <property type="entry name" value="Acyl-CoA dehydrogenase C-terminal domain-like"/>
    <property type="match status" value="1"/>
</dbReference>
<sequence length="379" mass="40305">MSFVESEERIALRKAVAEFGAQYGHDYFIAKSRAGEKTTELWEEAGKLGYLGVAVPEEYGGGGGGIGDLAAVCEELAAAGCPLLLMVVSPAICATVIARFGTEEQKSKWLPGFADGTLKMAFAITEPDAGSNSHKLKTHVRRDGDDWVLKGTKTYISGVDEVDAVLVVAIQATGPVLVVVPTNSEGFTHHQIEMDLVAPEKQFTLFFDDVRLPSDAVVGSPDQGLLQVFAGLNPERIMGASMATGSARLAIAKAVSYARQRQVWDSPIGAHQGLSHPLAKIHIEIELARLMTQKAAALYDSGRDKESGEAANMAKYAAGEAIAAAVDQAIQTHGGNGLSSEFGLASMLGMSRLSRIAPVSREMVLNFVAQNSLKLPRSY</sequence>
<dbReference type="OrthoDB" id="8876745at2"/>
<dbReference type="Pfam" id="PF02771">
    <property type="entry name" value="Acyl-CoA_dh_N"/>
    <property type="match status" value="1"/>
</dbReference>
<dbReference type="InterPro" id="IPR050741">
    <property type="entry name" value="Acyl-CoA_dehydrogenase"/>
</dbReference>
<protein>
    <recommendedName>
        <fullName evidence="12">Acyl-CoA dehydrogenase</fullName>
    </recommendedName>
</protein>
<feature type="domain" description="Acyl-CoA dehydrogenase/oxidase N-terminal" evidence="9">
    <location>
        <begin position="6"/>
        <end position="116"/>
    </location>
</feature>
<dbReference type="Proteomes" id="UP000199028">
    <property type="component" value="Unassembled WGS sequence"/>
</dbReference>
<dbReference type="Pfam" id="PF00441">
    <property type="entry name" value="Acyl-CoA_dh_1"/>
    <property type="match status" value="1"/>
</dbReference>
<dbReference type="AlphaFoldDB" id="A0A1H9XX51"/>
<evidence type="ECO:0000256" key="4">
    <source>
        <dbReference type="ARBA" id="ARBA00022827"/>
    </source>
</evidence>
<evidence type="ECO:0000256" key="1">
    <source>
        <dbReference type="ARBA" id="ARBA00001974"/>
    </source>
</evidence>
<keyword evidence="5 6" id="KW-0560">Oxidoreductase</keyword>
<comment type="similarity">
    <text evidence="2 6">Belongs to the acyl-CoA dehydrogenase family.</text>
</comment>
<dbReference type="FunFam" id="1.20.140.10:FF:000012">
    <property type="entry name" value="Acyl-CoA dehydrogenase fadE12"/>
    <property type="match status" value="1"/>
</dbReference>
<dbReference type="GO" id="GO:0003995">
    <property type="term" value="F:acyl-CoA dehydrogenase activity"/>
    <property type="evidence" value="ECO:0007669"/>
    <property type="project" value="TreeGrafter"/>
</dbReference>
<dbReference type="PANTHER" id="PTHR48083">
    <property type="entry name" value="MEDIUM-CHAIN SPECIFIC ACYL-COA DEHYDROGENASE, MITOCHONDRIAL-RELATED"/>
    <property type="match status" value="1"/>
</dbReference>
<gene>
    <name evidence="10" type="ORF">SAMN05216195_119110</name>
</gene>
<dbReference type="Gene3D" id="1.10.540.10">
    <property type="entry name" value="Acyl-CoA dehydrogenase/oxidase, N-terminal domain"/>
    <property type="match status" value="1"/>
</dbReference>
<dbReference type="InterPro" id="IPR013786">
    <property type="entry name" value="AcylCoA_DH/ox_N"/>
</dbReference>
<evidence type="ECO:0000259" key="8">
    <source>
        <dbReference type="Pfam" id="PF02770"/>
    </source>
</evidence>
<dbReference type="GO" id="GO:0050660">
    <property type="term" value="F:flavin adenine dinucleotide binding"/>
    <property type="evidence" value="ECO:0007669"/>
    <property type="project" value="InterPro"/>
</dbReference>
<keyword evidence="11" id="KW-1185">Reference proteome</keyword>
<evidence type="ECO:0000256" key="6">
    <source>
        <dbReference type="RuleBase" id="RU362125"/>
    </source>
</evidence>
<keyword evidence="3 6" id="KW-0285">Flavoprotein</keyword>
<feature type="domain" description="Acyl-CoA dehydrogenase/oxidase C-terminal" evidence="7">
    <location>
        <begin position="223"/>
        <end position="371"/>
    </location>
</feature>
<dbReference type="GO" id="GO:0033539">
    <property type="term" value="P:fatty acid beta-oxidation using acyl-CoA dehydrogenase"/>
    <property type="evidence" value="ECO:0007669"/>
    <property type="project" value="TreeGrafter"/>
</dbReference>
<dbReference type="Pfam" id="PF02770">
    <property type="entry name" value="Acyl-CoA_dh_M"/>
    <property type="match status" value="1"/>
</dbReference>
<dbReference type="SUPFAM" id="SSF56645">
    <property type="entry name" value="Acyl-CoA dehydrogenase NM domain-like"/>
    <property type="match status" value="1"/>
</dbReference>
<dbReference type="InterPro" id="IPR046373">
    <property type="entry name" value="Acyl-CoA_Oxase/DH_mid-dom_sf"/>
</dbReference>
<evidence type="ECO:0000259" key="7">
    <source>
        <dbReference type="Pfam" id="PF00441"/>
    </source>
</evidence>
<reference evidence="11" key="1">
    <citation type="submission" date="2016-10" db="EMBL/GenBank/DDBJ databases">
        <authorList>
            <person name="Varghese N."/>
            <person name="Submissions S."/>
        </authorList>
    </citation>
    <scope>NUCLEOTIDE SEQUENCE [LARGE SCALE GENOMIC DNA]</scope>
    <source>
        <strain evidence="11">CGMCC 4.578</strain>
    </source>
</reference>
<accession>A0A1H9XX51</accession>
<dbReference type="InterPro" id="IPR036250">
    <property type="entry name" value="AcylCo_DH-like_C"/>
</dbReference>